<dbReference type="InterPro" id="IPR036318">
    <property type="entry name" value="FAD-bd_PCMH-like_sf"/>
</dbReference>
<evidence type="ECO:0000313" key="3">
    <source>
        <dbReference type="Proteomes" id="UP000007812"/>
    </source>
</evidence>
<evidence type="ECO:0000259" key="1">
    <source>
        <dbReference type="Pfam" id="PF01565"/>
    </source>
</evidence>
<dbReference type="Gene3D" id="3.30.465.10">
    <property type="match status" value="1"/>
</dbReference>
<dbReference type="HOGENOM" id="CLU_975268_0_0_2"/>
<dbReference type="Pfam" id="PF01565">
    <property type="entry name" value="FAD_binding_4"/>
    <property type="match status" value="1"/>
</dbReference>
<sequence>MEIGKVIDEREMLETLRIASKNGKKVAIIGTGNHSKKVADLIISTARMSDFTIRDSEVIAQAGCPISKIREEAMSMDLLFPSLYDGTVGGLLATNEAYPISTAYGTPYSFTQWTRIVTNSGVLKWKGLIGSKGLLGGFTEASMRLYPRPSRVETFTTKLEEKDLIQVYNKVINLNPLAFLIEYDNGFTIHVSLTEGKIDGMDSYEGVPLVEESDKGSYMVKVDDISSFIELVNKVRPIYAYYIQGVKWSKVYTSEESELDGWEHFNSTEVPKVVWKLKTILDHWNTLV</sequence>
<feature type="domain" description="FAD linked oxidase N-terminal" evidence="1">
    <location>
        <begin position="8"/>
        <end position="123"/>
    </location>
</feature>
<dbReference type="EMBL" id="CP002656">
    <property type="protein sequence ID" value="AEB94855.1"/>
    <property type="molecule type" value="Genomic_DNA"/>
</dbReference>
<dbReference type="AlphaFoldDB" id="F4G1W6"/>
<reference evidence="2 3" key="1">
    <citation type="journal article" date="2011" name="J. Bacteriol.">
        <title>Complete genome sequence of Metallosphaera cuprina, a metal sulfide-oxidizing archaeon from a hot spring.</title>
        <authorList>
            <person name="Liu L.J."/>
            <person name="You X.Y."/>
            <person name="Zheng H."/>
            <person name="Wang S."/>
            <person name="Jiang C.Y."/>
            <person name="Liu S.J."/>
        </authorList>
    </citation>
    <scope>NUCLEOTIDE SEQUENCE [LARGE SCALE GENOMIC DNA]</scope>
    <source>
        <strain evidence="2 3">Ar-4</strain>
    </source>
</reference>
<dbReference type="PATRIC" id="fig|1006006.8.peg.749"/>
<evidence type="ECO:0000313" key="2">
    <source>
        <dbReference type="EMBL" id="AEB94855.1"/>
    </source>
</evidence>
<dbReference type="RefSeq" id="WP_013737353.1">
    <property type="nucleotide sequence ID" value="NC_015435.1"/>
</dbReference>
<dbReference type="GO" id="GO:0050660">
    <property type="term" value="F:flavin adenine dinucleotide binding"/>
    <property type="evidence" value="ECO:0007669"/>
    <property type="project" value="InterPro"/>
</dbReference>
<dbReference type="KEGG" id="mcn:Mcup_0750"/>
<dbReference type="SUPFAM" id="SSF56176">
    <property type="entry name" value="FAD-binding/transporter-associated domain-like"/>
    <property type="match status" value="1"/>
</dbReference>
<dbReference type="InterPro" id="IPR006094">
    <property type="entry name" value="Oxid_FAD_bind_N"/>
</dbReference>
<protein>
    <submittedName>
        <fullName evidence="2">FAD linked oxidase domain-containing protein</fullName>
    </submittedName>
</protein>
<proteinExistence type="predicted"/>
<keyword evidence="3" id="KW-1185">Reference proteome</keyword>
<dbReference type="OrthoDB" id="34302at2157"/>
<dbReference type="Proteomes" id="UP000007812">
    <property type="component" value="Chromosome"/>
</dbReference>
<dbReference type="GeneID" id="10492941"/>
<organism evidence="2 3">
    <name type="scientific">Metallosphaera cuprina (strain Ar-4)</name>
    <dbReference type="NCBI Taxonomy" id="1006006"/>
    <lineage>
        <taxon>Archaea</taxon>
        <taxon>Thermoproteota</taxon>
        <taxon>Thermoprotei</taxon>
        <taxon>Sulfolobales</taxon>
        <taxon>Sulfolobaceae</taxon>
        <taxon>Metallosphaera</taxon>
    </lineage>
</organism>
<dbReference type="STRING" id="1006006.Mcup_0750"/>
<accession>F4G1W6</accession>
<name>F4G1W6_METCR</name>
<dbReference type="eggNOG" id="arCOG00345">
    <property type="taxonomic scope" value="Archaea"/>
</dbReference>
<dbReference type="InterPro" id="IPR016169">
    <property type="entry name" value="FAD-bd_PCMH_sub2"/>
</dbReference>
<gene>
    <name evidence="2" type="ordered locus">Mcup_0750</name>
</gene>